<dbReference type="SUPFAM" id="SSF55874">
    <property type="entry name" value="ATPase domain of HSP90 chaperone/DNA topoisomerase II/histidine kinase"/>
    <property type="match status" value="1"/>
</dbReference>
<dbReference type="Gene3D" id="3.30.565.10">
    <property type="entry name" value="Histidine kinase-like ATPase, C-terminal domain"/>
    <property type="match status" value="1"/>
</dbReference>
<dbReference type="EMBL" id="CP003659">
    <property type="protein sequence ID" value="AFZ60562.1"/>
    <property type="molecule type" value="Genomic_DNA"/>
</dbReference>
<name>K9ZPS4_ANACC</name>
<dbReference type="OrthoDB" id="9156594at2"/>
<evidence type="ECO:0000313" key="3">
    <source>
        <dbReference type="Proteomes" id="UP000010474"/>
    </source>
</evidence>
<dbReference type="Proteomes" id="UP000010474">
    <property type="component" value="Chromosome"/>
</dbReference>
<dbReference type="PATRIC" id="fig|272123.3.peg.5684"/>
<dbReference type="STRING" id="272123.Anacy_5232"/>
<feature type="domain" description="DUF4325" evidence="1">
    <location>
        <begin position="342"/>
        <end position="401"/>
    </location>
</feature>
<protein>
    <recommendedName>
        <fullName evidence="1">DUF4325 domain-containing protein</fullName>
    </recommendedName>
</protein>
<gene>
    <name evidence="2" type="ordered locus">Anacy_5232</name>
</gene>
<dbReference type="InterPro" id="IPR025474">
    <property type="entry name" value="DUF4325"/>
</dbReference>
<dbReference type="KEGG" id="acy:Anacy_5232"/>
<dbReference type="AlphaFoldDB" id="K9ZPS4"/>
<evidence type="ECO:0000259" key="1">
    <source>
        <dbReference type="Pfam" id="PF14213"/>
    </source>
</evidence>
<reference evidence="3" key="1">
    <citation type="journal article" date="2013" name="Proc. Natl. Acad. Sci. U.S.A.">
        <title>Improving the coverage of the cyanobacterial phylum using diversity-driven genome sequencing.</title>
        <authorList>
            <person name="Shih P.M."/>
            <person name="Wu D."/>
            <person name="Latifi A."/>
            <person name="Axen S.D."/>
            <person name="Fewer D.P."/>
            <person name="Talla E."/>
            <person name="Calteau A."/>
            <person name="Cai F."/>
            <person name="Tandeau de Marsac N."/>
            <person name="Rippka R."/>
            <person name="Herdman M."/>
            <person name="Sivonen K."/>
            <person name="Coursin T."/>
            <person name="Laurent T."/>
            <person name="Goodwin L."/>
            <person name="Nolan M."/>
            <person name="Davenport K.W."/>
            <person name="Han C.S."/>
            <person name="Rubin E.M."/>
            <person name="Eisen J.A."/>
            <person name="Woyke T."/>
            <person name="Gugger M."/>
            <person name="Kerfeld C.A."/>
        </authorList>
    </citation>
    <scope>NUCLEOTIDE SEQUENCE [LARGE SCALE GENOMIC DNA]</scope>
    <source>
        <strain evidence="3">ATCC 27899 / PCC 7122</strain>
    </source>
</reference>
<evidence type="ECO:0000313" key="2">
    <source>
        <dbReference type="EMBL" id="AFZ60562.1"/>
    </source>
</evidence>
<sequence>MPVIKVPNYFSFRDYGIINFDRVLSVFDWSFEDVDVTIDISNSTSLNYQALSLFVLYIWQLKTQNCHVNIKHSSSSEKMWRLMGARGWSQVLFRHEQNFVGDVYKPLIAIRNTQDFKVALEKSEAYTKNFNIEYEKTLRYVLSELMYNTIEHGISSRILSNGTSMTLPSIIQFNWYQGKDELSFIAADLGIGIKRHLEQAYPGFATDSEAIRRAIEPQVSGTFGRVSAYSSKDNAGIGLYISSNIMRKLKANLYIVSGHGLLHVSPRDTTSKELRYKWPGTFVHGEVKLGAENKFELHSMMQELREKARQEVDIKSKAEQEGNFYIHIRNYFGVYAEDKEAAKRFRDSRIIERVQNGDQITLDFSDVQAAPHSFLSALLATPITRLGMLAYKKIKVINALPEIRETIDFILDENTEERSS</sequence>
<proteinExistence type="predicted"/>
<dbReference type="HOGENOM" id="CLU_626541_0_0_3"/>
<accession>K9ZPS4</accession>
<organism evidence="2 3">
    <name type="scientific">Anabaena cylindrica (strain ATCC 27899 / PCC 7122)</name>
    <dbReference type="NCBI Taxonomy" id="272123"/>
    <lineage>
        <taxon>Bacteria</taxon>
        <taxon>Bacillati</taxon>
        <taxon>Cyanobacteriota</taxon>
        <taxon>Cyanophyceae</taxon>
        <taxon>Nostocales</taxon>
        <taxon>Nostocaceae</taxon>
        <taxon>Anabaena</taxon>
    </lineage>
</organism>
<dbReference type="eggNOG" id="ENOG5033TEP">
    <property type="taxonomic scope" value="Bacteria"/>
</dbReference>
<dbReference type="RefSeq" id="WP_015217176.1">
    <property type="nucleotide sequence ID" value="NC_019771.1"/>
</dbReference>
<keyword evidence="3" id="KW-1185">Reference proteome</keyword>
<dbReference type="InterPro" id="IPR036890">
    <property type="entry name" value="HATPase_C_sf"/>
</dbReference>
<dbReference type="Pfam" id="PF14213">
    <property type="entry name" value="DUF4325"/>
    <property type="match status" value="1"/>
</dbReference>